<evidence type="ECO:0000256" key="11">
    <source>
        <dbReference type="ARBA" id="ARBA00022840"/>
    </source>
</evidence>
<evidence type="ECO:0000256" key="8">
    <source>
        <dbReference type="ARBA" id="ARBA00022723"/>
    </source>
</evidence>
<evidence type="ECO:0000256" key="9">
    <source>
        <dbReference type="ARBA" id="ARBA00022741"/>
    </source>
</evidence>
<evidence type="ECO:0000256" key="3">
    <source>
        <dbReference type="ARBA" id="ARBA00004742"/>
    </source>
</evidence>
<dbReference type="SUPFAM" id="SSF56059">
    <property type="entry name" value="Glutathione synthetase ATP-binding domain-like"/>
    <property type="match status" value="1"/>
</dbReference>
<evidence type="ECO:0000256" key="14">
    <source>
        <dbReference type="ARBA" id="ARBA00047700"/>
    </source>
</evidence>
<sequence>MGQVLDFIKEFFPGKGKESKANAEELRVDFRARYHQFKLLLNANNKSLEIMADIERALRLGQPFGMSFVKATCTAISVNVFQMIKNLAELGPGKYKELSKRFNGIQQNIDQLLTERKEVKDERLIIPLSSIDKEMSDLVGSKMANLGEIKNKIEIKVPEGFSITSAAYQKFMEHNDLQSEIERRFQSADLENMERLYTLSAEIQQLIIRSRPPENLHEAIMNACRELEGVGGGEMRLAVRSSAMGEDTAGTSFAGQYRTELNVSSEEIIEAYKEVIASKYSLPAITYRLNRGFRDEDISMGVGCLVMIDAEAGGVIYSRNPVDLRDDSIFINSVWGLPESVVDGSVACDLFVVTKEKPIRVIQKEIKVKEKKSIRRSQDGVSRIDLPRDMGELPSIDEAQACILAELAIKMEEYYTLPQDIEWAIDPDGAIYILQCRPLQQMETAKISLPEDMIRPDKKDVVVRGGITASQGSACGPVYFADTGVDILRFPEGAVLVVQQALPKWASLLSRAAAVVTEQGGFAGHLANVAREFGVPSLFGVKGVRDQLNSGEIITVDAGGLVIYKGKIDSLLVESDMEKNLMQGSPVYDTLKQVSRHIIPLNLLDPDSPDFKPTNCKTFHDITRFVHEKSVHEMFSFGKGHDFSERSSKQLFYKVPMQWWILNLDDGFNEEIEGKHVRLDNIASIPMLAFWNGFVAVPWDGPPAIDGKGFMSVVFRSTQNTALTPGVRSRYADRNYFMISKNYCNLNSRLGYHFSTMEALTSDRVNENYVGFQFKGGAADFDRRLKRTHFIKELLEKYDFRVEVREDNLIARVEHHEKEYMKERLQILGYLTLHTRQLDMIMANDSEVRYYKAKIEKDIRELLGV</sequence>
<gene>
    <name evidence="18" type="ORF">H8E19_10520</name>
</gene>
<dbReference type="InterPro" id="IPR002192">
    <property type="entry name" value="PPDK_AMP/ATP-bd"/>
</dbReference>
<dbReference type="PANTHER" id="PTHR43030">
    <property type="entry name" value="PHOSPHOENOLPYRUVATE SYNTHASE"/>
    <property type="match status" value="1"/>
</dbReference>
<keyword evidence="11" id="KW-0067">ATP-binding</keyword>
<evidence type="ECO:0000256" key="10">
    <source>
        <dbReference type="ARBA" id="ARBA00022777"/>
    </source>
</evidence>
<comment type="catalytic activity">
    <reaction evidence="14">
        <text>pyruvate + ATP + H2O = phosphoenolpyruvate + AMP + phosphate + 2 H(+)</text>
        <dbReference type="Rhea" id="RHEA:11364"/>
        <dbReference type="ChEBI" id="CHEBI:15361"/>
        <dbReference type="ChEBI" id="CHEBI:15377"/>
        <dbReference type="ChEBI" id="CHEBI:15378"/>
        <dbReference type="ChEBI" id="CHEBI:30616"/>
        <dbReference type="ChEBI" id="CHEBI:43474"/>
        <dbReference type="ChEBI" id="CHEBI:58702"/>
        <dbReference type="ChEBI" id="CHEBI:456215"/>
        <dbReference type="EC" id="2.7.9.2"/>
    </reaction>
</comment>
<evidence type="ECO:0000256" key="2">
    <source>
        <dbReference type="ARBA" id="ARBA00002988"/>
    </source>
</evidence>
<dbReference type="Pfam" id="PF01326">
    <property type="entry name" value="PPDK_N"/>
    <property type="match status" value="1"/>
</dbReference>
<dbReference type="InterPro" id="IPR013815">
    <property type="entry name" value="ATP_grasp_subdomain_1"/>
</dbReference>
<comment type="cofactor">
    <cofactor evidence="1">
        <name>Mg(2+)</name>
        <dbReference type="ChEBI" id="CHEBI:18420"/>
    </cofactor>
</comment>
<dbReference type="Gene3D" id="3.30.470.20">
    <property type="entry name" value="ATP-grasp fold, B domain"/>
    <property type="match status" value="1"/>
</dbReference>
<comment type="pathway">
    <text evidence="3">Carbohydrate biosynthesis; gluconeogenesis.</text>
</comment>
<organism evidence="18 19">
    <name type="scientific">Candidatus Desulfacyla euxinica</name>
    <dbReference type="NCBI Taxonomy" id="2841693"/>
    <lineage>
        <taxon>Bacteria</taxon>
        <taxon>Deltaproteobacteria</taxon>
        <taxon>Candidatus Desulfacyla</taxon>
    </lineage>
</organism>
<evidence type="ECO:0000313" key="19">
    <source>
        <dbReference type="Proteomes" id="UP000650524"/>
    </source>
</evidence>
<feature type="domain" description="PEP-utilising enzyme mobile" evidence="16">
    <location>
        <begin position="490"/>
        <end position="558"/>
    </location>
</feature>
<dbReference type="SUPFAM" id="SSF52009">
    <property type="entry name" value="Phosphohistidine domain"/>
    <property type="match status" value="1"/>
</dbReference>
<dbReference type="GO" id="GO:0005524">
    <property type="term" value="F:ATP binding"/>
    <property type="evidence" value="ECO:0007669"/>
    <property type="project" value="UniProtKB-KW"/>
</dbReference>
<dbReference type="Gene3D" id="3.50.30.10">
    <property type="entry name" value="Phosphohistidine domain"/>
    <property type="match status" value="1"/>
</dbReference>
<protein>
    <recommendedName>
        <fullName evidence="6">Phosphoenolpyruvate synthase</fullName>
        <ecNumber evidence="5">2.7.9.2</ecNumber>
    </recommendedName>
    <alternativeName>
        <fullName evidence="13">Pyruvate, water dikinase</fullName>
    </alternativeName>
</protein>
<dbReference type="InterPro" id="IPR006319">
    <property type="entry name" value="PEP_synth"/>
</dbReference>
<feature type="domain" description="Pyruvate phosphate dikinase AMP/ATP-binding" evidence="17">
    <location>
        <begin position="137"/>
        <end position="446"/>
    </location>
</feature>
<reference evidence="18 19" key="1">
    <citation type="submission" date="2020-08" db="EMBL/GenBank/DDBJ databases">
        <title>Bridging the membrane lipid divide: bacteria of the FCB group superphylum have the potential to synthesize archaeal ether lipids.</title>
        <authorList>
            <person name="Villanueva L."/>
            <person name="Von Meijenfeldt F.A.B."/>
            <person name="Westbye A.B."/>
            <person name="Yadav S."/>
            <person name="Hopmans E.C."/>
            <person name="Dutilh B.E."/>
            <person name="Sinninghe Damste J.S."/>
        </authorList>
    </citation>
    <scope>NUCLEOTIDE SEQUENCE [LARGE SCALE GENOMIC DNA]</scope>
    <source>
        <strain evidence="18">NIOZ-UU27</strain>
    </source>
</reference>
<accession>A0A8J6MZ03</accession>
<keyword evidence="18" id="KW-0670">Pyruvate</keyword>
<evidence type="ECO:0000259" key="16">
    <source>
        <dbReference type="Pfam" id="PF00391"/>
    </source>
</evidence>
<keyword evidence="9" id="KW-0547">Nucleotide-binding</keyword>
<evidence type="ECO:0000256" key="5">
    <source>
        <dbReference type="ARBA" id="ARBA00011996"/>
    </source>
</evidence>
<evidence type="ECO:0000256" key="15">
    <source>
        <dbReference type="SAM" id="Coils"/>
    </source>
</evidence>
<evidence type="ECO:0000259" key="17">
    <source>
        <dbReference type="Pfam" id="PF01326"/>
    </source>
</evidence>
<keyword evidence="12" id="KW-0460">Magnesium</keyword>
<evidence type="ECO:0000256" key="4">
    <source>
        <dbReference type="ARBA" id="ARBA00007837"/>
    </source>
</evidence>
<evidence type="ECO:0000256" key="1">
    <source>
        <dbReference type="ARBA" id="ARBA00001946"/>
    </source>
</evidence>
<dbReference type="Gene3D" id="3.30.1490.20">
    <property type="entry name" value="ATP-grasp fold, A domain"/>
    <property type="match status" value="1"/>
</dbReference>
<comment type="function">
    <text evidence="2">Catalyzes the phosphorylation of pyruvate to phosphoenolpyruvate.</text>
</comment>
<dbReference type="UniPathway" id="UPA00138"/>
<dbReference type="PANTHER" id="PTHR43030:SF1">
    <property type="entry name" value="PHOSPHOENOLPYRUVATE SYNTHASE"/>
    <property type="match status" value="1"/>
</dbReference>
<evidence type="ECO:0000256" key="13">
    <source>
        <dbReference type="ARBA" id="ARBA00033470"/>
    </source>
</evidence>
<comment type="caution">
    <text evidence="18">The sequence shown here is derived from an EMBL/GenBank/DDBJ whole genome shotgun (WGS) entry which is preliminary data.</text>
</comment>
<dbReference type="GO" id="GO:0046872">
    <property type="term" value="F:metal ion binding"/>
    <property type="evidence" value="ECO:0007669"/>
    <property type="project" value="UniProtKB-KW"/>
</dbReference>
<evidence type="ECO:0000256" key="12">
    <source>
        <dbReference type="ARBA" id="ARBA00022842"/>
    </source>
</evidence>
<evidence type="ECO:0000313" key="18">
    <source>
        <dbReference type="EMBL" id="MBC8177827.1"/>
    </source>
</evidence>
<proteinExistence type="inferred from homology"/>
<evidence type="ECO:0000256" key="6">
    <source>
        <dbReference type="ARBA" id="ARBA00021623"/>
    </source>
</evidence>
<feature type="coiled-coil region" evidence="15">
    <location>
        <begin position="95"/>
        <end position="122"/>
    </location>
</feature>
<evidence type="ECO:0000256" key="7">
    <source>
        <dbReference type="ARBA" id="ARBA00022679"/>
    </source>
</evidence>
<dbReference type="InterPro" id="IPR008279">
    <property type="entry name" value="PEP-util_enz_mobile_dom"/>
</dbReference>
<dbReference type="GO" id="GO:0008986">
    <property type="term" value="F:pyruvate, water dikinase activity"/>
    <property type="evidence" value="ECO:0007669"/>
    <property type="project" value="UniProtKB-EC"/>
</dbReference>
<dbReference type="InterPro" id="IPR036637">
    <property type="entry name" value="Phosphohistidine_dom_sf"/>
</dbReference>
<keyword evidence="15" id="KW-0175">Coiled coil</keyword>
<dbReference type="EC" id="2.7.9.2" evidence="5"/>
<name>A0A8J6MZ03_9DELT</name>
<dbReference type="EMBL" id="JACNJD010000238">
    <property type="protein sequence ID" value="MBC8177827.1"/>
    <property type="molecule type" value="Genomic_DNA"/>
</dbReference>
<keyword evidence="8" id="KW-0479">Metal-binding</keyword>
<dbReference type="Pfam" id="PF00391">
    <property type="entry name" value="PEP-utilizers"/>
    <property type="match status" value="1"/>
</dbReference>
<keyword evidence="10" id="KW-0418">Kinase</keyword>
<dbReference type="AlphaFoldDB" id="A0A8J6MZ03"/>
<comment type="similarity">
    <text evidence="4">Belongs to the PEP-utilizing enzyme family.</text>
</comment>
<keyword evidence="7" id="KW-0808">Transferase</keyword>
<dbReference type="Proteomes" id="UP000650524">
    <property type="component" value="Unassembled WGS sequence"/>
</dbReference>
<dbReference type="GO" id="GO:0006094">
    <property type="term" value="P:gluconeogenesis"/>
    <property type="evidence" value="ECO:0007669"/>
    <property type="project" value="UniProtKB-UniPathway"/>
</dbReference>